<evidence type="ECO:0000313" key="6">
    <source>
        <dbReference type="EMBL" id="KAG6376060.1"/>
    </source>
</evidence>
<dbReference type="PANTHER" id="PTHR11360:SF305">
    <property type="entry name" value="MAJOR FACILITATOR SUPERFAMILY (MFS) PROFILE DOMAIN-CONTAINING PROTEIN"/>
    <property type="match status" value="1"/>
</dbReference>
<comment type="similarity">
    <text evidence="2">Belongs to the major facilitator superfamily. Monocarboxylate porter (TC 2.A.1.13) family.</text>
</comment>
<feature type="region of interest" description="Disordered" evidence="3">
    <location>
        <begin position="37"/>
        <end position="70"/>
    </location>
</feature>
<comment type="caution">
    <text evidence="6">The sequence shown here is derived from an EMBL/GenBank/DDBJ whole genome shotgun (WGS) entry which is preliminary data.</text>
</comment>
<proteinExistence type="inferred from homology"/>
<feature type="transmembrane region" description="Helical" evidence="4">
    <location>
        <begin position="351"/>
        <end position="371"/>
    </location>
</feature>
<feature type="domain" description="Major facilitator superfamily (MFS) profile" evidence="5">
    <location>
        <begin position="290"/>
        <end position="482"/>
    </location>
</feature>
<dbReference type="AlphaFoldDB" id="A0A8I2YPM1"/>
<dbReference type="OrthoDB" id="2213137at2759"/>
<feature type="transmembrane region" description="Helical" evidence="4">
    <location>
        <begin position="318"/>
        <end position="339"/>
    </location>
</feature>
<reference evidence="6" key="1">
    <citation type="submission" date="2021-03" db="EMBL/GenBank/DDBJ databases">
        <title>Evolutionary innovations through gain and loss of genes in the ectomycorrhizal Boletales.</title>
        <authorList>
            <person name="Wu G."/>
            <person name="Miyauchi S."/>
            <person name="Morin E."/>
            <person name="Yang Z.-L."/>
            <person name="Xu J."/>
            <person name="Martin F.M."/>
        </authorList>
    </citation>
    <scope>NUCLEOTIDE SEQUENCE</scope>
    <source>
        <strain evidence="6">BR01</strain>
    </source>
</reference>
<evidence type="ECO:0000313" key="7">
    <source>
        <dbReference type="Proteomes" id="UP000683000"/>
    </source>
</evidence>
<dbReference type="GO" id="GO:0016020">
    <property type="term" value="C:membrane"/>
    <property type="evidence" value="ECO:0007669"/>
    <property type="project" value="UniProtKB-SubCell"/>
</dbReference>
<name>A0A8I2YPM1_9AGAM</name>
<dbReference type="SUPFAM" id="SSF103473">
    <property type="entry name" value="MFS general substrate transporter"/>
    <property type="match status" value="1"/>
</dbReference>
<sequence>MSPFLLSPPYGESVELVQVVFNLQMIVHQVHLPQPSRGCSNENYSPSTTLELSSESPPVHGESKTDDHASPFQYDPSACVLPVDEVPDGGYGWVVVSACSLITAFYVGGFYSWGILQAGLANQKFAQDSTLAFVGSVAVSWVAIGAVPNSWVIHWLGARNAAMLGCFLLGFGQVLNSFSAKSIGGLFFTNGIVIGMGNSLCFLACGTLPSQWFKRRRGLANGLVFAGGGLGGCVQSIVMQLLIDRVGILWTFRIMGSITLLATVPAAMLLRERHIHVAVTVDWTLFKDLKFVLLFLGSGIATFPLLVPPFFIPMYASSINISASLGAVLLAVFNISSAIGRVGLGHLCDVIGPLSSLCVAIILSAISMVVWPESNSLAPFVIFVVINGFGNGGFFATMPTVVAHMYGSKMRGAFAMIATSWSVGYMLGAPIAGWMLEIYGGSNAGRVAYRPVMFYAGSMFLGGLLFVLSARHLFSRRFFAFA</sequence>
<dbReference type="InterPro" id="IPR011701">
    <property type="entry name" value="MFS"/>
</dbReference>
<feature type="transmembrane region" description="Helical" evidence="4">
    <location>
        <begin position="448"/>
        <end position="468"/>
    </location>
</feature>
<evidence type="ECO:0000259" key="5">
    <source>
        <dbReference type="PROSITE" id="PS50850"/>
    </source>
</evidence>
<feature type="transmembrane region" description="Helical" evidence="4">
    <location>
        <begin position="377"/>
        <end position="402"/>
    </location>
</feature>
<feature type="transmembrane region" description="Helical" evidence="4">
    <location>
        <begin position="291"/>
        <end position="312"/>
    </location>
</feature>
<protein>
    <submittedName>
        <fullName evidence="6">Major facilitator superfamily domain-containing protein</fullName>
    </submittedName>
</protein>
<feature type="transmembrane region" description="Helical" evidence="4">
    <location>
        <begin position="249"/>
        <end position="270"/>
    </location>
</feature>
<keyword evidence="4" id="KW-0472">Membrane</keyword>
<dbReference type="InterPro" id="IPR050327">
    <property type="entry name" value="Proton-linked_MCT"/>
</dbReference>
<evidence type="ECO:0000256" key="3">
    <source>
        <dbReference type="SAM" id="MobiDB-lite"/>
    </source>
</evidence>
<evidence type="ECO:0000256" key="4">
    <source>
        <dbReference type="SAM" id="Phobius"/>
    </source>
</evidence>
<feature type="transmembrane region" description="Helical" evidence="4">
    <location>
        <begin position="186"/>
        <end position="208"/>
    </location>
</feature>
<evidence type="ECO:0000256" key="1">
    <source>
        <dbReference type="ARBA" id="ARBA00004141"/>
    </source>
</evidence>
<evidence type="ECO:0000256" key="2">
    <source>
        <dbReference type="ARBA" id="ARBA00006727"/>
    </source>
</evidence>
<feature type="transmembrane region" description="Helical" evidence="4">
    <location>
        <begin position="220"/>
        <end position="243"/>
    </location>
</feature>
<dbReference type="EMBL" id="JAGFBS010000012">
    <property type="protein sequence ID" value="KAG6376060.1"/>
    <property type="molecule type" value="Genomic_DNA"/>
</dbReference>
<dbReference type="Gene3D" id="1.20.1250.20">
    <property type="entry name" value="MFS general substrate transporter like domains"/>
    <property type="match status" value="2"/>
</dbReference>
<dbReference type="PROSITE" id="PS50850">
    <property type="entry name" value="MFS"/>
    <property type="match status" value="1"/>
</dbReference>
<feature type="transmembrane region" description="Helical" evidence="4">
    <location>
        <begin position="91"/>
        <end position="111"/>
    </location>
</feature>
<feature type="compositionally biased region" description="Low complexity" evidence="3">
    <location>
        <begin position="45"/>
        <end position="58"/>
    </location>
</feature>
<organism evidence="6 7">
    <name type="scientific">Boletus reticuloceps</name>
    <dbReference type="NCBI Taxonomy" id="495285"/>
    <lineage>
        <taxon>Eukaryota</taxon>
        <taxon>Fungi</taxon>
        <taxon>Dikarya</taxon>
        <taxon>Basidiomycota</taxon>
        <taxon>Agaricomycotina</taxon>
        <taxon>Agaricomycetes</taxon>
        <taxon>Agaricomycetidae</taxon>
        <taxon>Boletales</taxon>
        <taxon>Boletineae</taxon>
        <taxon>Boletaceae</taxon>
        <taxon>Boletoideae</taxon>
        <taxon>Boletus</taxon>
    </lineage>
</organism>
<dbReference type="Pfam" id="PF07690">
    <property type="entry name" value="MFS_1"/>
    <property type="match status" value="1"/>
</dbReference>
<feature type="transmembrane region" description="Helical" evidence="4">
    <location>
        <begin position="414"/>
        <end position="436"/>
    </location>
</feature>
<dbReference type="InterPro" id="IPR036259">
    <property type="entry name" value="MFS_trans_sf"/>
</dbReference>
<dbReference type="PANTHER" id="PTHR11360">
    <property type="entry name" value="MONOCARBOXYLATE TRANSPORTER"/>
    <property type="match status" value="1"/>
</dbReference>
<dbReference type="InterPro" id="IPR020846">
    <property type="entry name" value="MFS_dom"/>
</dbReference>
<keyword evidence="4" id="KW-0812">Transmembrane</keyword>
<gene>
    <name evidence="6" type="ORF">JVT61DRAFT_2028</name>
</gene>
<comment type="subcellular location">
    <subcellularLocation>
        <location evidence="1">Membrane</location>
        <topology evidence="1">Multi-pass membrane protein</topology>
    </subcellularLocation>
</comment>
<dbReference type="GO" id="GO:0022857">
    <property type="term" value="F:transmembrane transporter activity"/>
    <property type="evidence" value="ECO:0007669"/>
    <property type="project" value="InterPro"/>
</dbReference>
<dbReference type="Proteomes" id="UP000683000">
    <property type="component" value="Unassembled WGS sequence"/>
</dbReference>
<accession>A0A8I2YPM1</accession>
<keyword evidence="7" id="KW-1185">Reference proteome</keyword>
<feature type="transmembrane region" description="Helical" evidence="4">
    <location>
        <begin position="131"/>
        <end position="149"/>
    </location>
</feature>
<keyword evidence="4" id="KW-1133">Transmembrane helix</keyword>